<dbReference type="GO" id="GO:0016840">
    <property type="term" value="F:carbon-nitrogen lyase activity"/>
    <property type="evidence" value="ECO:0007669"/>
    <property type="project" value="UniProtKB-UniRule"/>
</dbReference>
<dbReference type="InterPro" id="IPR013785">
    <property type="entry name" value="Aldolase_TIM"/>
</dbReference>
<keyword evidence="6 8" id="KW-0411">Iron-sulfur</keyword>
<dbReference type="GO" id="GO:0051539">
    <property type="term" value="F:4 iron, 4 sulfur cluster binding"/>
    <property type="evidence" value="ECO:0007669"/>
    <property type="project" value="UniProtKB-UniRule"/>
</dbReference>
<dbReference type="PANTHER" id="PTHR42836:SF1">
    <property type="entry name" value="7-CARBOXY-7-DEAZAGUANINE SYNTHASE"/>
    <property type="match status" value="1"/>
</dbReference>
<evidence type="ECO:0000256" key="5">
    <source>
        <dbReference type="ARBA" id="ARBA00023004"/>
    </source>
</evidence>
<feature type="binding site" evidence="8">
    <location>
        <begin position="60"/>
        <end position="62"/>
    </location>
    <ligand>
        <name>S-adenosyl-L-methionine</name>
        <dbReference type="ChEBI" id="CHEBI:59789"/>
    </ligand>
</feature>
<keyword evidence="1 8" id="KW-0004">4Fe-4S</keyword>
<dbReference type="InterPro" id="IPR058240">
    <property type="entry name" value="rSAM_sf"/>
</dbReference>
<feature type="binding site" evidence="8">
    <location>
        <position position="61"/>
    </location>
    <ligand>
        <name>[4Fe-4S] cluster</name>
        <dbReference type="ChEBI" id="CHEBI:49883"/>
        <note>4Fe-4S-S-AdoMet</note>
    </ligand>
</feature>
<feature type="binding site" evidence="8">
    <location>
        <position position="54"/>
    </location>
    <ligand>
        <name>[4Fe-4S] cluster</name>
        <dbReference type="ChEBI" id="CHEBI:49883"/>
        <note>4Fe-4S-S-AdoMet</note>
    </ligand>
</feature>
<comment type="catalytic activity">
    <reaction evidence="8">
        <text>6-carboxy-5,6,7,8-tetrahydropterin + H(+) = 7-carboxy-7-carbaguanine + NH4(+)</text>
        <dbReference type="Rhea" id="RHEA:27974"/>
        <dbReference type="ChEBI" id="CHEBI:15378"/>
        <dbReference type="ChEBI" id="CHEBI:28938"/>
        <dbReference type="ChEBI" id="CHEBI:61032"/>
        <dbReference type="ChEBI" id="CHEBI:61036"/>
        <dbReference type="EC" id="4.3.99.3"/>
    </reaction>
</comment>
<evidence type="ECO:0000256" key="3">
    <source>
        <dbReference type="ARBA" id="ARBA00022723"/>
    </source>
</evidence>
<organism evidence="10 11">
    <name type="scientific">Psychromonas ingrahamii (strain DSM 17664 / CCUG 51855 / 37)</name>
    <dbReference type="NCBI Taxonomy" id="357804"/>
    <lineage>
        <taxon>Bacteria</taxon>
        <taxon>Pseudomonadati</taxon>
        <taxon>Pseudomonadota</taxon>
        <taxon>Gammaproteobacteria</taxon>
        <taxon>Alteromonadales</taxon>
        <taxon>Psychromonadaceae</taxon>
        <taxon>Psychromonas</taxon>
    </lineage>
</organism>
<proteinExistence type="inferred from homology"/>
<comment type="similarity">
    <text evidence="8">Belongs to the radical SAM superfamily. 7-carboxy-7-deazaguanine synthase family.</text>
</comment>
<comment type="pathway">
    <text evidence="8">Purine metabolism; 7-cyano-7-deazaguanine biosynthesis.</text>
</comment>
<keyword evidence="4 8" id="KW-0460">Magnesium</keyword>
<dbReference type="AlphaFoldDB" id="A1STX4"/>
<feature type="binding site" evidence="8">
    <location>
        <begin position="159"/>
        <end position="161"/>
    </location>
    <ligand>
        <name>S-adenosyl-L-methionine</name>
        <dbReference type="ChEBI" id="CHEBI:59789"/>
    </ligand>
</feature>
<feature type="binding site" evidence="8">
    <location>
        <position position="117"/>
    </location>
    <ligand>
        <name>S-adenosyl-L-methionine</name>
        <dbReference type="ChEBI" id="CHEBI:59789"/>
    </ligand>
</feature>
<keyword evidence="3 8" id="KW-0479">Metal-binding</keyword>
<keyword evidence="5 8" id="KW-0408">Iron</keyword>
<sequence length="246" mass="27772">MFTYLLRYTDKILLPIEHNKAMNQNYKVNELFQTIQGEGFNTGVPAIFLRLQGCDVGCAWCDTKHTWEINPDKQTELILLTGSSNESTRWANVNAREIVAEIKRLGYSANLVVITGGEPCLADLRELTTVLHEFDFKTQIETSGTYPVLVAPPTWVTLSPKVNMRAGKVVLQSALERADEIKHPVGTEKDIEQLDALLENLKSIEDKVICLQPISQKVKATLLCSQVCIERNWRLSVQMHKYLGID</sequence>
<dbReference type="PROSITE" id="PS51918">
    <property type="entry name" value="RADICAL_SAM"/>
    <property type="match status" value="1"/>
</dbReference>
<dbReference type="EMBL" id="CP000510">
    <property type="protein sequence ID" value="ABM02939.1"/>
    <property type="molecule type" value="Genomic_DNA"/>
</dbReference>
<dbReference type="KEGG" id="pin:Ping_1100"/>
<comment type="cofactor">
    <cofactor evidence="8">
        <name>[4Fe-4S] cluster</name>
        <dbReference type="ChEBI" id="CHEBI:49883"/>
    </cofactor>
    <text evidence="8">Binds 1 [4Fe-4S] cluster. The cluster is coordinated with 3 cysteines and an exchangeable S-adenosyl-L-methionine.</text>
</comment>
<feature type="binding site" evidence="8">
    <location>
        <position position="115"/>
    </location>
    <ligand>
        <name>substrate</name>
    </ligand>
</feature>
<dbReference type="HAMAP" id="MF_00917">
    <property type="entry name" value="QueE"/>
    <property type="match status" value="1"/>
</dbReference>
<feature type="domain" description="Radical SAM core" evidence="9">
    <location>
        <begin position="41"/>
        <end position="246"/>
    </location>
</feature>
<dbReference type="HOGENOM" id="CLU_066739_3_0_6"/>
<evidence type="ECO:0000256" key="6">
    <source>
        <dbReference type="ARBA" id="ARBA00023014"/>
    </source>
</evidence>
<dbReference type="Gene3D" id="3.20.20.70">
    <property type="entry name" value="Aldolase class I"/>
    <property type="match status" value="1"/>
</dbReference>
<gene>
    <name evidence="8" type="primary">queE</name>
    <name evidence="10" type="ordered locus">Ping_1100</name>
</gene>
<dbReference type="NCBIfam" id="TIGR04322">
    <property type="entry name" value="rSAM_QueE_Ecoli"/>
    <property type="match status" value="1"/>
</dbReference>
<reference evidence="10 11" key="1">
    <citation type="submission" date="2007-01" db="EMBL/GenBank/DDBJ databases">
        <title>Complete sequence of Psychromonas ingrahamii 37.</title>
        <authorList>
            <consortium name="US DOE Joint Genome Institute"/>
            <person name="Copeland A."/>
            <person name="Lucas S."/>
            <person name="Lapidus A."/>
            <person name="Barry K."/>
            <person name="Detter J.C."/>
            <person name="Glavina del Rio T."/>
            <person name="Hammon N."/>
            <person name="Israni S."/>
            <person name="Dalin E."/>
            <person name="Tice H."/>
            <person name="Pitluck S."/>
            <person name="Thompson L.S."/>
            <person name="Brettin T."/>
            <person name="Bruce D."/>
            <person name="Han C."/>
            <person name="Tapia R."/>
            <person name="Schmutz J."/>
            <person name="Larimer F."/>
            <person name="Land M."/>
            <person name="Hauser L."/>
            <person name="Kyrpides N."/>
            <person name="Ivanova N."/>
            <person name="Staley J."/>
            <person name="Richardson P."/>
        </authorList>
    </citation>
    <scope>NUCLEOTIDE SEQUENCE [LARGE SCALE GENOMIC DNA]</scope>
    <source>
        <strain evidence="10 11">37</strain>
    </source>
</reference>
<evidence type="ECO:0000256" key="7">
    <source>
        <dbReference type="ARBA" id="ARBA00023239"/>
    </source>
</evidence>
<keyword evidence="2 8" id="KW-0949">S-adenosyl-L-methionine</keyword>
<feature type="binding site" evidence="8">
    <location>
        <begin position="35"/>
        <end position="37"/>
    </location>
    <ligand>
        <name>substrate</name>
    </ligand>
</feature>
<comment type="subunit">
    <text evidence="8">Homodimer.</text>
</comment>
<evidence type="ECO:0000256" key="8">
    <source>
        <dbReference type="HAMAP-Rule" id="MF_00917"/>
    </source>
</evidence>
<dbReference type="UniPathway" id="UPA00391"/>
<keyword evidence="11" id="KW-1185">Reference proteome</keyword>
<dbReference type="GO" id="GO:0008616">
    <property type="term" value="P:tRNA queuosine(34) biosynthetic process"/>
    <property type="evidence" value="ECO:0007669"/>
    <property type="project" value="UniProtKB-UniRule"/>
</dbReference>
<dbReference type="InterPro" id="IPR024924">
    <property type="entry name" value="7-CO-7-deazaguanine_synth-like"/>
</dbReference>
<comment type="function">
    <text evidence="8">Catalyzes the complex heterocyclic radical-mediated conversion of 6-carboxy-5,6,7,8-tetrahydropterin (CPH4) to 7-carboxy-7-deazaguanine (CDG), a step common to the biosynthetic pathways of all 7-deazapurine-containing compounds.</text>
</comment>
<keyword evidence="7 8" id="KW-0456">Lyase</keyword>
<protein>
    <recommendedName>
        <fullName evidence="8">7-carboxy-7-deazaguanine synthase</fullName>
        <shortName evidence="8">CDG synthase</shortName>
        <ecNumber evidence="8">4.3.99.3</ecNumber>
    </recommendedName>
    <alternativeName>
        <fullName evidence="8">Queuosine biosynthesis protein QueE</fullName>
    </alternativeName>
</protein>
<dbReference type="SFLD" id="SFLDS00029">
    <property type="entry name" value="Radical_SAM"/>
    <property type="match status" value="1"/>
</dbReference>
<feature type="binding site" evidence="8">
    <location>
        <position position="50"/>
    </location>
    <ligand>
        <name>substrate</name>
    </ligand>
</feature>
<evidence type="ECO:0000259" key="9">
    <source>
        <dbReference type="PROSITE" id="PS51918"/>
    </source>
</evidence>
<dbReference type="EC" id="4.3.99.3" evidence="8"/>
<comment type="cofactor">
    <cofactor evidence="8">
        <name>S-adenosyl-L-methionine</name>
        <dbReference type="ChEBI" id="CHEBI:59789"/>
    </cofactor>
    <text evidence="8">Binds 1 S-adenosyl-L-methionine per subunit.</text>
</comment>
<dbReference type="PANTHER" id="PTHR42836">
    <property type="entry name" value="7-CARBOXY-7-DEAZAGUANINE SYNTHASE"/>
    <property type="match status" value="1"/>
</dbReference>
<dbReference type="PIRSF" id="PIRSF000370">
    <property type="entry name" value="QueE"/>
    <property type="match status" value="1"/>
</dbReference>
<dbReference type="Pfam" id="PF04055">
    <property type="entry name" value="Radical_SAM"/>
    <property type="match status" value="1"/>
</dbReference>
<feature type="binding site" evidence="8">
    <location>
        <position position="58"/>
    </location>
    <ligand>
        <name>[4Fe-4S] cluster</name>
        <dbReference type="ChEBI" id="CHEBI:49883"/>
        <note>4Fe-4S-S-AdoMet</note>
    </ligand>
</feature>
<dbReference type="InterPro" id="IPR007197">
    <property type="entry name" value="rSAM"/>
</dbReference>
<comment type="caution">
    <text evidence="8">Lacks conserved residue(s) required for the propagation of feature annotation.</text>
</comment>
<comment type="cofactor">
    <cofactor evidence="8">
        <name>Mg(2+)</name>
        <dbReference type="ChEBI" id="CHEBI:18420"/>
    </cofactor>
</comment>
<dbReference type="GO" id="GO:0000287">
    <property type="term" value="F:magnesium ion binding"/>
    <property type="evidence" value="ECO:0007669"/>
    <property type="project" value="UniProtKB-UniRule"/>
</dbReference>
<dbReference type="InterPro" id="IPR027609">
    <property type="entry name" value="rSAM_QueE_proteobac"/>
</dbReference>
<evidence type="ECO:0000256" key="1">
    <source>
        <dbReference type="ARBA" id="ARBA00022485"/>
    </source>
</evidence>
<dbReference type="Proteomes" id="UP000000639">
    <property type="component" value="Chromosome"/>
</dbReference>
<dbReference type="GO" id="GO:1904047">
    <property type="term" value="F:S-adenosyl-L-methionine binding"/>
    <property type="evidence" value="ECO:0007669"/>
    <property type="project" value="UniProtKB-UniRule"/>
</dbReference>
<feature type="binding site" evidence="8">
    <location>
        <position position="63"/>
    </location>
    <ligand>
        <name>Mg(2+)</name>
        <dbReference type="ChEBI" id="CHEBI:18420"/>
    </ligand>
</feature>
<evidence type="ECO:0000313" key="10">
    <source>
        <dbReference type="EMBL" id="ABM02939.1"/>
    </source>
</evidence>
<dbReference type="SUPFAM" id="SSF102114">
    <property type="entry name" value="Radical SAM enzymes"/>
    <property type="match status" value="1"/>
</dbReference>
<evidence type="ECO:0000256" key="4">
    <source>
        <dbReference type="ARBA" id="ARBA00022842"/>
    </source>
</evidence>
<name>A1STX4_PSYIN</name>
<evidence type="ECO:0000313" key="11">
    <source>
        <dbReference type="Proteomes" id="UP000000639"/>
    </source>
</evidence>
<dbReference type="eggNOG" id="COG0602">
    <property type="taxonomic scope" value="Bacteria"/>
</dbReference>
<accession>A1STX4</accession>
<evidence type="ECO:0000256" key="2">
    <source>
        <dbReference type="ARBA" id="ARBA00022691"/>
    </source>
</evidence>
<dbReference type="STRING" id="357804.Ping_1100"/>
<keyword evidence="8" id="KW-0671">Queuosine biosynthesis</keyword>